<evidence type="ECO:0000256" key="1">
    <source>
        <dbReference type="ARBA" id="ARBA00004141"/>
    </source>
</evidence>
<feature type="transmembrane region" description="Helical" evidence="7">
    <location>
        <begin position="225"/>
        <end position="248"/>
    </location>
</feature>
<feature type="compositionally biased region" description="Low complexity" evidence="6">
    <location>
        <begin position="92"/>
        <end position="103"/>
    </location>
</feature>
<evidence type="ECO:0000256" key="6">
    <source>
        <dbReference type="SAM" id="MobiDB-lite"/>
    </source>
</evidence>
<protein>
    <recommendedName>
        <fullName evidence="9">MATE efflux family protein</fullName>
    </recommendedName>
</protein>
<dbReference type="GO" id="GO:0042910">
    <property type="term" value="F:xenobiotic transmembrane transporter activity"/>
    <property type="evidence" value="ECO:0007669"/>
    <property type="project" value="InterPro"/>
</dbReference>
<keyword evidence="4 7" id="KW-1133">Transmembrane helix</keyword>
<reference evidence="8" key="1">
    <citation type="submission" date="2021-02" db="EMBL/GenBank/DDBJ databases">
        <title>Psilocybe cubensis genome.</title>
        <authorList>
            <person name="Mckernan K.J."/>
            <person name="Crawford S."/>
            <person name="Trippe A."/>
            <person name="Kane L.T."/>
            <person name="Mclaughlin S."/>
        </authorList>
    </citation>
    <scope>NUCLEOTIDE SEQUENCE [LARGE SCALE GENOMIC DNA]</scope>
    <source>
        <strain evidence="8">MGC-MH-2018</strain>
    </source>
</reference>
<dbReference type="GO" id="GO:0015297">
    <property type="term" value="F:antiporter activity"/>
    <property type="evidence" value="ECO:0007669"/>
    <property type="project" value="InterPro"/>
</dbReference>
<keyword evidence="3 7" id="KW-0812">Transmembrane</keyword>
<keyword evidence="5 7" id="KW-0472">Membrane</keyword>
<feature type="transmembrane region" description="Helical" evidence="7">
    <location>
        <begin position="321"/>
        <end position="348"/>
    </location>
</feature>
<dbReference type="GO" id="GO:0016020">
    <property type="term" value="C:membrane"/>
    <property type="evidence" value="ECO:0007669"/>
    <property type="project" value="UniProtKB-SubCell"/>
</dbReference>
<feature type="transmembrane region" description="Helical" evidence="7">
    <location>
        <begin position="369"/>
        <end position="389"/>
    </location>
</feature>
<feature type="transmembrane region" description="Helical" evidence="7">
    <location>
        <begin position="154"/>
        <end position="178"/>
    </location>
</feature>
<feature type="transmembrane region" description="Helical" evidence="7">
    <location>
        <begin position="395"/>
        <end position="414"/>
    </location>
</feature>
<evidence type="ECO:0008006" key="9">
    <source>
        <dbReference type="Google" id="ProtNLM"/>
    </source>
</evidence>
<proteinExistence type="inferred from homology"/>
<dbReference type="Pfam" id="PF01554">
    <property type="entry name" value="MatE"/>
    <property type="match status" value="2"/>
</dbReference>
<comment type="subcellular location">
    <subcellularLocation>
        <location evidence="1">Membrane</location>
        <topology evidence="1">Multi-pass membrane protein</topology>
    </subcellularLocation>
</comment>
<comment type="caution">
    <text evidence="8">The sequence shown here is derived from an EMBL/GenBank/DDBJ whole genome shotgun (WGS) entry which is preliminary data.</text>
</comment>
<feature type="transmembrane region" description="Helical" evidence="7">
    <location>
        <begin position="286"/>
        <end position="309"/>
    </location>
</feature>
<comment type="similarity">
    <text evidence="2">Belongs to the multi antimicrobial extrusion (MATE) (TC 2.A.66.1) family.</text>
</comment>
<feature type="region of interest" description="Disordered" evidence="6">
    <location>
        <begin position="29"/>
        <end position="118"/>
    </location>
</feature>
<evidence type="ECO:0000256" key="7">
    <source>
        <dbReference type="SAM" id="Phobius"/>
    </source>
</evidence>
<organism evidence="8">
    <name type="scientific">Psilocybe cubensis</name>
    <name type="common">Psychedelic mushroom</name>
    <name type="synonym">Stropharia cubensis</name>
    <dbReference type="NCBI Taxonomy" id="181762"/>
    <lineage>
        <taxon>Eukaryota</taxon>
        <taxon>Fungi</taxon>
        <taxon>Dikarya</taxon>
        <taxon>Basidiomycota</taxon>
        <taxon>Agaricomycotina</taxon>
        <taxon>Agaricomycetes</taxon>
        <taxon>Agaricomycetidae</taxon>
        <taxon>Agaricales</taxon>
        <taxon>Agaricineae</taxon>
        <taxon>Strophariaceae</taxon>
        <taxon>Psilocybe</taxon>
    </lineage>
</organism>
<dbReference type="PANTHER" id="PTHR11206">
    <property type="entry name" value="MULTIDRUG RESISTANCE PROTEIN"/>
    <property type="match status" value="1"/>
</dbReference>
<dbReference type="NCBIfam" id="TIGR00797">
    <property type="entry name" value="matE"/>
    <property type="match status" value="1"/>
</dbReference>
<evidence type="ECO:0000256" key="2">
    <source>
        <dbReference type="ARBA" id="ARBA00010199"/>
    </source>
</evidence>
<dbReference type="GO" id="GO:1990961">
    <property type="term" value="P:xenobiotic detoxification by transmembrane export across the plasma membrane"/>
    <property type="evidence" value="ECO:0007669"/>
    <property type="project" value="InterPro"/>
</dbReference>
<feature type="compositionally biased region" description="Polar residues" evidence="6">
    <location>
        <begin position="70"/>
        <end position="82"/>
    </location>
</feature>
<feature type="transmembrane region" description="Helical" evidence="7">
    <location>
        <begin position="562"/>
        <end position="584"/>
    </location>
</feature>
<evidence type="ECO:0000256" key="4">
    <source>
        <dbReference type="ARBA" id="ARBA00022989"/>
    </source>
</evidence>
<feature type="transmembrane region" description="Helical" evidence="7">
    <location>
        <begin position="532"/>
        <end position="556"/>
    </location>
</feature>
<name>A0A8H7XQ53_PSICU</name>
<dbReference type="CDD" id="cd13132">
    <property type="entry name" value="MATE_eukaryotic"/>
    <property type="match status" value="1"/>
</dbReference>
<evidence type="ECO:0000256" key="3">
    <source>
        <dbReference type="ARBA" id="ARBA00022692"/>
    </source>
</evidence>
<dbReference type="EMBL" id="JAFIQS010000011">
    <property type="protein sequence ID" value="KAG5164757.1"/>
    <property type="molecule type" value="Genomic_DNA"/>
</dbReference>
<dbReference type="InterPro" id="IPR002528">
    <property type="entry name" value="MATE_fam"/>
</dbReference>
<accession>A0A8H7XQ53</accession>
<dbReference type="InterPro" id="IPR045069">
    <property type="entry name" value="MATE_euk"/>
</dbReference>
<dbReference type="AlphaFoldDB" id="A0A8H7XQ53"/>
<evidence type="ECO:0000256" key="5">
    <source>
        <dbReference type="ARBA" id="ARBA00023136"/>
    </source>
</evidence>
<evidence type="ECO:0000313" key="8">
    <source>
        <dbReference type="EMBL" id="KAG5164757.1"/>
    </source>
</evidence>
<sequence length="621" mass="67392">MSSTYAHYQGPSSLPTDYAIVSSLNNRHRIHDDDDQNDNGDELSRTVVPDSVLTPSPTQRRPSFRASGPYYSQNTRPRNPTIGSYPRDDSESSSSALPDESTPLLLGGANPPIPRVEESIDRNPLADDESAMKMFWEELWILLKYATPVFGTHVLEYSLVIVSVVSIGHISTTALAAISLGSMTASVSGFSILQGFASALDTLLPAAWTSDSPQLVGLWAQRMTVVMFSTLIPMFLIWFNAESILLLLKQDPEVASLAAVYLRWISLGLPAYAFNCISRRYFQSQGLFTVPTRIVLIAAPVNALLNWLLVWGPPPFRLGFIGAPIASALSFNLISLLSLLYAILYTPLSPTITTRNGETISVKTAWHPLSARMFSGLGVLWSLGLSGVGQTASEWWAWELVALAASLLGPVALATQSVLLVSSSTTFQAPFAVSVATAVRIGNLLGECKAKRAGVAAKTAMVMALLIGVFMRYTSQARLSPTPTEVNANITTLTTEVVQLTADIIPLLSLFQVFDGTSAIGSGVLRARGKQFLGALLNLSAYYVFGIPLGIYLTFWHDMGLHGLWIGLTFSLVYCALCETYIVLRTDWDREVGRAQRRVKDGEAGKKGMEAREGGEGVDRV</sequence>
<gene>
    <name evidence="8" type="ORF">JR316_010398</name>
</gene>